<feature type="transmembrane region" description="Helical" evidence="1">
    <location>
        <begin position="45"/>
        <end position="62"/>
    </location>
</feature>
<keyword evidence="1" id="KW-0812">Transmembrane</keyword>
<evidence type="ECO:0000313" key="2">
    <source>
        <dbReference type="EMBL" id="PNX85806.1"/>
    </source>
</evidence>
<protein>
    <submittedName>
        <fullName evidence="2">Uncharacterized protein</fullName>
    </submittedName>
</protein>
<dbReference type="EMBL" id="ASHM01049639">
    <property type="protein sequence ID" value="PNX85806.1"/>
    <property type="molecule type" value="Genomic_DNA"/>
</dbReference>
<feature type="non-terminal residue" evidence="2">
    <location>
        <position position="1"/>
    </location>
</feature>
<proteinExistence type="predicted"/>
<organism evidence="2 3">
    <name type="scientific">Trifolium pratense</name>
    <name type="common">Red clover</name>
    <dbReference type="NCBI Taxonomy" id="57577"/>
    <lineage>
        <taxon>Eukaryota</taxon>
        <taxon>Viridiplantae</taxon>
        <taxon>Streptophyta</taxon>
        <taxon>Embryophyta</taxon>
        <taxon>Tracheophyta</taxon>
        <taxon>Spermatophyta</taxon>
        <taxon>Magnoliopsida</taxon>
        <taxon>eudicotyledons</taxon>
        <taxon>Gunneridae</taxon>
        <taxon>Pentapetalae</taxon>
        <taxon>rosids</taxon>
        <taxon>fabids</taxon>
        <taxon>Fabales</taxon>
        <taxon>Fabaceae</taxon>
        <taxon>Papilionoideae</taxon>
        <taxon>50 kb inversion clade</taxon>
        <taxon>NPAAA clade</taxon>
        <taxon>Hologalegina</taxon>
        <taxon>IRL clade</taxon>
        <taxon>Trifolieae</taxon>
        <taxon>Trifolium</taxon>
    </lineage>
</organism>
<dbReference type="AlphaFoldDB" id="A0A2K3M4U4"/>
<evidence type="ECO:0000313" key="3">
    <source>
        <dbReference type="Proteomes" id="UP000236291"/>
    </source>
</evidence>
<evidence type="ECO:0000256" key="1">
    <source>
        <dbReference type="SAM" id="Phobius"/>
    </source>
</evidence>
<gene>
    <name evidence="2" type="ORF">L195_g041880</name>
</gene>
<comment type="caution">
    <text evidence="2">The sequence shown here is derived from an EMBL/GenBank/DDBJ whole genome shotgun (WGS) entry which is preliminary data.</text>
</comment>
<sequence>FLQFKEGIDGATDLWQTSIVSYKNKFPSSFQVDLVSVVHLADEEYVFVYFGLFPLLLFGFGSF</sequence>
<reference evidence="2 3" key="2">
    <citation type="journal article" date="2017" name="Front. Plant Sci.">
        <title>Gene Classification and Mining of Molecular Markers Useful in Red Clover (Trifolium pratense) Breeding.</title>
        <authorList>
            <person name="Istvanek J."/>
            <person name="Dluhosova J."/>
            <person name="Dluhos P."/>
            <person name="Patkova L."/>
            <person name="Nedelnik J."/>
            <person name="Repkova J."/>
        </authorList>
    </citation>
    <scope>NUCLEOTIDE SEQUENCE [LARGE SCALE GENOMIC DNA]</scope>
    <source>
        <strain evidence="3">cv. Tatra</strain>
        <tissue evidence="2">Young leaves</tissue>
    </source>
</reference>
<keyword evidence="1" id="KW-1133">Transmembrane helix</keyword>
<reference evidence="2 3" key="1">
    <citation type="journal article" date="2014" name="Am. J. Bot.">
        <title>Genome assembly and annotation for red clover (Trifolium pratense; Fabaceae).</title>
        <authorList>
            <person name="Istvanek J."/>
            <person name="Jaros M."/>
            <person name="Krenek A."/>
            <person name="Repkova J."/>
        </authorList>
    </citation>
    <scope>NUCLEOTIDE SEQUENCE [LARGE SCALE GENOMIC DNA]</scope>
    <source>
        <strain evidence="3">cv. Tatra</strain>
        <tissue evidence="2">Young leaves</tissue>
    </source>
</reference>
<name>A0A2K3M4U4_TRIPR</name>
<accession>A0A2K3M4U4</accession>
<dbReference type="Proteomes" id="UP000236291">
    <property type="component" value="Unassembled WGS sequence"/>
</dbReference>
<keyword evidence="1" id="KW-0472">Membrane</keyword>